<organism evidence="2 3">
    <name type="scientific">Actibacterium naphthalenivorans</name>
    <dbReference type="NCBI Taxonomy" id="1614693"/>
    <lineage>
        <taxon>Bacteria</taxon>
        <taxon>Pseudomonadati</taxon>
        <taxon>Pseudomonadota</taxon>
        <taxon>Alphaproteobacteria</taxon>
        <taxon>Rhodobacterales</taxon>
        <taxon>Roseobacteraceae</taxon>
        <taxon>Actibacterium</taxon>
    </lineage>
</organism>
<dbReference type="RefSeq" id="WP_037207192.1">
    <property type="nucleotide sequence ID" value="NZ_JACIEQ010000003.1"/>
</dbReference>
<dbReference type="PROSITE" id="PS51257">
    <property type="entry name" value="PROKAR_LIPOPROTEIN"/>
    <property type="match status" value="1"/>
</dbReference>
<keyword evidence="1" id="KW-0732">Signal</keyword>
<evidence type="ECO:0000313" key="2">
    <source>
        <dbReference type="EMBL" id="MBB4022483.1"/>
    </source>
</evidence>
<evidence type="ECO:0000256" key="1">
    <source>
        <dbReference type="SAM" id="SignalP"/>
    </source>
</evidence>
<proteinExistence type="predicted"/>
<protein>
    <recommendedName>
        <fullName evidence="4">YMGG-like Gly-zipper domain-containing protein</fullName>
    </recommendedName>
</protein>
<sequence>MRTLKLLVAPAIVLVLAGCLENDTERAVAGAATGAAVGVATDGNVAATTAIGAAAGALCDDVGVCD</sequence>
<name>A0A840CCB4_9RHOB</name>
<accession>A0A840CCB4</accession>
<keyword evidence="3" id="KW-1185">Reference proteome</keyword>
<dbReference type="AlphaFoldDB" id="A0A840CCB4"/>
<dbReference type="EMBL" id="JACIEQ010000003">
    <property type="protein sequence ID" value="MBB4022483.1"/>
    <property type="molecule type" value="Genomic_DNA"/>
</dbReference>
<comment type="caution">
    <text evidence="2">The sequence shown here is derived from an EMBL/GenBank/DDBJ whole genome shotgun (WGS) entry which is preliminary data.</text>
</comment>
<gene>
    <name evidence="2" type="ORF">GGR17_002302</name>
</gene>
<dbReference type="Proteomes" id="UP000585681">
    <property type="component" value="Unassembled WGS sequence"/>
</dbReference>
<evidence type="ECO:0008006" key="4">
    <source>
        <dbReference type="Google" id="ProtNLM"/>
    </source>
</evidence>
<feature type="chain" id="PRO_5032760699" description="YMGG-like Gly-zipper domain-containing protein" evidence="1">
    <location>
        <begin position="18"/>
        <end position="66"/>
    </location>
</feature>
<feature type="signal peptide" evidence="1">
    <location>
        <begin position="1"/>
        <end position="17"/>
    </location>
</feature>
<evidence type="ECO:0000313" key="3">
    <source>
        <dbReference type="Proteomes" id="UP000585681"/>
    </source>
</evidence>
<reference evidence="2" key="1">
    <citation type="submission" date="2020-08" db="EMBL/GenBank/DDBJ databases">
        <title>Genomic Encyclopedia of Type Strains, Phase IV (KMG-IV): sequencing the most valuable type-strain genomes for metagenomic binning, comparative biology and taxonomic classification.</title>
        <authorList>
            <person name="Goeker M."/>
        </authorList>
    </citation>
    <scope>NUCLEOTIDE SEQUENCE [LARGE SCALE GENOMIC DNA]</scope>
    <source>
        <strain evidence="2">DSM 105040</strain>
    </source>
</reference>